<evidence type="ECO:0000313" key="3">
    <source>
        <dbReference type="EMBL" id="SFL12422.1"/>
    </source>
</evidence>
<name>A0A1I4F359_9LACT</name>
<dbReference type="NCBIfam" id="NF041545">
    <property type="entry name" value="GrdB_like_no_Se"/>
    <property type="match status" value="1"/>
</dbReference>
<dbReference type="InterPro" id="IPR048083">
    <property type="entry name" value="GrdB-like"/>
</dbReference>
<evidence type="ECO:0000256" key="1">
    <source>
        <dbReference type="ARBA" id="ARBA00022933"/>
    </source>
</evidence>
<organism evidence="3 4">
    <name type="scientific">Lactococcus garvieae</name>
    <dbReference type="NCBI Taxonomy" id="1363"/>
    <lineage>
        <taxon>Bacteria</taxon>
        <taxon>Bacillati</taxon>
        <taxon>Bacillota</taxon>
        <taxon>Bacilli</taxon>
        <taxon>Lactobacillales</taxon>
        <taxon>Streptococcaceae</taxon>
        <taxon>Lactococcus</taxon>
    </lineage>
</organism>
<dbReference type="OrthoDB" id="9764267at2"/>
<reference evidence="3 4" key="1">
    <citation type="submission" date="2016-10" db="EMBL/GenBank/DDBJ databases">
        <authorList>
            <person name="de Groot N.N."/>
        </authorList>
    </citation>
    <scope>NUCLEOTIDE SEQUENCE [LARGE SCALE GENOMIC DNA]</scope>
    <source>
        <strain evidence="3 4">M79</strain>
    </source>
</reference>
<keyword evidence="2" id="KW-0560">Oxidoreductase</keyword>
<dbReference type="GO" id="GO:0050485">
    <property type="term" value="F:oxidoreductase activity, acting on X-H and Y-H to form an X-Y bond, with a disulfide as acceptor"/>
    <property type="evidence" value="ECO:0007669"/>
    <property type="project" value="InterPro"/>
</dbReference>
<dbReference type="Proteomes" id="UP000181969">
    <property type="component" value="Unassembled WGS sequence"/>
</dbReference>
<dbReference type="EMBL" id="FOTJ01000001">
    <property type="protein sequence ID" value="SFL12422.1"/>
    <property type="molecule type" value="Genomic_DNA"/>
</dbReference>
<keyword evidence="1" id="KW-0712">Selenocysteine</keyword>
<proteinExistence type="predicted"/>
<evidence type="ECO:0000313" key="4">
    <source>
        <dbReference type="Proteomes" id="UP000181969"/>
    </source>
</evidence>
<sequence>MRLVMILNQIQAGMGTKDDVKVPLTATKEVIGPGVTLKPLLAEHEQNLLVTIYMGEQTYKEAPDVVQRKIKGMLQRLNIEGVICGPSFNYAEFSKMSLELAQDIQENTSLKVVCAMSEENQALISAYKEAIDIVKMPKKGGVGLNESYKAICKVLQAKENNKSREAYKQFVF</sequence>
<dbReference type="InterPro" id="IPR010187">
    <property type="entry name" value="Various_sel_PB"/>
</dbReference>
<dbReference type="RefSeq" id="WP_074750220.1">
    <property type="nucleotide sequence ID" value="NZ_CAXVJC010000014.1"/>
</dbReference>
<protein>
    <submittedName>
        <fullName evidence="3">Glycine reductase</fullName>
    </submittedName>
</protein>
<evidence type="ECO:0000256" key="2">
    <source>
        <dbReference type="ARBA" id="ARBA00023002"/>
    </source>
</evidence>
<dbReference type="AlphaFoldDB" id="A0A1I4F359"/>
<accession>A0A1I4F359</accession>
<dbReference type="Pfam" id="PF07355">
    <property type="entry name" value="GRDB"/>
    <property type="match status" value="1"/>
</dbReference>
<gene>
    <name evidence="3" type="ORF">SAMN05216438_101401</name>
</gene>